<name>A0A016SN07_9BILA</name>
<keyword evidence="1" id="KW-0812">Transmembrane</keyword>
<dbReference type="Proteomes" id="UP000024635">
    <property type="component" value="Unassembled WGS sequence"/>
</dbReference>
<evidence type="ECO:0000256" key="1">
    <source>
        <dbReference type="SAM" id="Phobius"/>
    </source>
</evidence>
<keyword evidence="3" id="KW-1185">Reference proteome</keyword>
<evidence type="ECO:0000313" key="2">
    <source>
        <dbReference type="EMBL" id="EYB91742.1"/>
    </source>
</evidence>
<dbReference type="EMBL" id="JARK01001538">
    <property type="protein sequence ID" value="EYB91742.1"/>
    <property type="molecule type" value="Genomic_DNA"/>
</dbReference>
<proteinExistence type="predicted"/>
<comment type="caution">
    <text evidence="2">The sequence shown here is derived from an EMBL/GenBank/DDBJ whole genome shotgun (WGS) entry which is preliminary data.</text>
</comment>
<keyword evidence="1" id="KW-0472">Membrane</keyword>
<organism evidence="2 3">
    <name type="scientific">Ancylostoma ceylanicum</name>
    <dbReference type="NCBI Taxonomy" id="53326"/>
    <lineage>
        <taxon>Eukaryota</taxon>
        <taxon>Metazoa</taxon>
        <taxon>Ecdysozoa</taxon>
        <taxon>Nematoda</taxon>
        <taxon>Chromadorea</taxon>
        <taxon>Rhabditida</taxon>
        <taxon>Rhabditina</taxon>
        <taxon>Rhabditomorpha</taxon>
        <taxon>Strongyloidea</taxon>
        <taxon>Ancylostomatidae</taxon>
        <taxon>Ancylostomatinae</taxon>
        <taxon>Ancylostoma</taxon>
    </lineage>
</organism>
<dbReference type="OrthoDB" id="2015551at2759"/>
<gene>
    <name evidence="2" type="primary">Acey_s0202.g1766</name>
    <name evidence="2" type="synonym">Acey-sod-1</name>
    <name evidence="2" type="ORF">Y032_0202g1766</name>
</gene>
<evidence type="ECO:0000313" key="3">
    <source>
        <dbReference type="Proteomes" id="UP000024635"/>
    </source>
</evidence>
<keyword evidence="1" id="KW-1133">Transmembrane helix</keyword>
<feature type="transmembrane region" description="Helical" evidence="1">
    <location>
        <begin position="14"/>
        <end position="35"/>
    </location>
</feature>
<protein>
    <submittedName>
        <fullName evidence="2">Uncharacterized protein</fullName>
    </submittedName>
</protein>
<sequence>MCHFPLLTSSVSWIRSWVGAFLVLTVQWASMAMTFPRPRRARSAIAPLLQEPSVGHQTTMILIKVYCSSSWSSTKNLKQKFERRSALPSCHPFLKTFSIRFIVMFIYAVTEALKNFFQVDASQRMSNRAVAVLRGDAGVTGTVWFSQRQHTWRS</sequence>
<dbReference type="AlphaFoldDB" id="A0A016SN07"/>
<reference evidence="3" key="1">
    <citation type="journal article" date="2015" name="Nat. Genet.">
        <title>The genome and transcriptome of the zoonotic hookworm Ancylostoma ceylanicum identify infection-specific gene families.</title>
        <authorList>
            <person name="Schwarz E.M."/>
            <person name="Hu Y."/>
            <person name="Antoshechkin I."/>
            <person name="Miller M.M."/>
            <person name="Sternberg P.W."/>
            <person name="Aroian R.V."/>
        </authorList>
    </citation>
    <scope>NUCLEOTIDE SEQUENCE</scope>
    <source>
        <strain evidence="3">HY135</strain>
    </source>
</reference>
<accession>A0A016SN07</accession>